<gene>
    <name evidence="1" type="ORF">HERIO_2639</name>
</gene>
<accession>A0A1X0Q613</accession>
<name>A0A1X0Q613_9MICR</name>
<dbReference type="AlphaFoldDB" id="A0A1X0Q613"/>
<proteinExistence type="predicted"/>
<comment type="caution">
    <text evidence="1">The sequence shown here is derived from an EMBL/GenBank/DDBJ whole genome shotgun (WGS) entry which is preliminary data.</text>
</comment>
<sequence>MELIKDFINNYKSISHINEIVDQEEKRDELTRMAIEGDKGKDPVLTQVAKMYPRYITRNVKNLKIKLIKVIKSSIRESLIPKASLLFQI</sequence>
<dbReference type="EMBL" id="LVKB01000707">
    <property type="protein sequence ID" value="ORD94101.1"/>
    <property type="molecule type" value="Genomic_DNA"/>
</dbReference>
<evidence type="ECO:0000313" key="2">
    <source>
        <dbReference type="Proteomes" id="UP000192356"/>
    </source>
</evidence>
<dbReference type="Proteomes" id="UP000192356">
    <property type="component" value="Unassembled WGS sequence"/>
</dbReference>
<protein>
    <submittedName>
        <fullName evidence="1">Uncharacterized protein</fullName>
    </submittedName>
</protein>
<keyword evidence="2" id="KW-1185">Reference proteome</keyword>
<dbReference type="OrthoDB" id="190098at2759"/>
<evidence type="ECO:0000313" key="1">
    <source>
        <dbReference type="EMBL" id="ORD94101.1"/>
    </source>
</evidence>
<organism evidence="1 2">
    <name type="scientific">Hepatospora eriocheir</name>
    <dbReference type="NCBI Taxonomy" id="1081669"/>
    <lineage>
        <taxon>Eukaryota</taxon>
        <taxon>Fungi</taxon>
        <taxon>Fungi incertae sedis</taxon>
        <taxon>Microsporidia</taxon>
        <taxon>Hepatosporidae</taxon>
        <taxon>Hepatospora</taxon>
    </lineage>
</organism>
<dbReference type="VEuPathDB" id="MicrosporidiaDB:A0H76_2502"/>
<reference evidence="1 2" key="1">
    <citation type="journal article" date="2017" name="Environ. Microbiol.">
        <title>Decay of the glycolytic pathway and adaptation to intranuclear parasitism within Enterocytozoonidae microsporidia.</title>
        <authorList>
            <person name="Wiredu Boakye D."/>
            <person name="Jaroenlak P."/>
            <person name="Prachumwat A."/>
            <person name="Williams T.A."/>
            <person name="Bateman K.S."/>
            <person name="Itsathitphaisarn O."/>
            <person name="Sritunyalucksana K."/>
            <person name="Paszkiewicz K.H."/>
            <person name="Moore K.A."/>
            <person name="Stentiford G.D."/>
            <person name="Williams B.A."/>
        </authorList>
    </citation>
    <scope>NUCLEOTIDE SEQUENCE [LARGE SCALE GENOMIC DNA]</scope>
    <source>
        <strain evidence="1 2">GB1</strain>
    </source>
</reference>
<dbReference type="VEuPathDB" id="MicrosporidiaDB:HERIO_2639"/>